<name>A0A520MBN0_9GAMM</name>
<evidence type="ECO:0000313" key="2">
    <source>
        <dbReference type="EMBL" id="RZO18641.1"/>
    </source>
</evidence>
<feature type="domain" description="DUF5916" evidence="1">
    <location>
        <begin position="393"/>
        <end position="736"/>
    </location>
</feature>
<dbReference type="Gene3D" id="2.60.40.1190">
    <property type="match status" value="1"/>
</dbReference>
<dbReference type="SUPFAM" id="SSF49344">
    <property type="entry name" value="CBD9-like"/>
    <property type="match status" value="1"/>
</dbReference>
<gene>
    <name evidence="2" type="ORF">EVB00_00880</name>
</gene>
<dbReference type="EMBL" id="SHBM01000006">
    <property type="protein sequence ID" value="RZO18641.1"/>
    <property type="molecule type" value="Genomic_DNA"/>
</dbReference>
<feature type="domain" description="DUF5916" evidence="1">
    <location>
        <begin position="200"/>
        <end position="312"/>
    </location>
</feature>
<proteinExistence type="predicted"/>
<accession>A0A520MBN0</accession>
<evidence type="ECO:0000259" key="1">
    <source>
        <dbReference type="Pfam" id="PF19313"/>
    </source>
</evidence>
<dbReference type="Pfam" id="PF19313">
    <property type="entry name" value="DUF5916"/>
    <property type="match status" value="2"/>
</dbReference>
<protein>
    <recommendedName>
        <fullName evidence="1">DUF5916 domain-containing protein</fullName>
    </recommendedName>
</protein>
<dbReference type="Proteomes" id="UP000318359">
    <property type="component" value="Unassembled WGS sequence"/>
</dbReference>
<dbReference type="InterPro" id="IPR045670">
    <property type="entry name" value="DUF5916"/>
</dbReference>
<comment type="caution">
    <text evidence="2">The sequence shown here is derived from an EMBL/GenBank/DDBJ whole genome shotgun (WGS) entry which is preliminary data.</text>
</comment>
<reference evidence="2 3" key="1">
    <citation type="submission" date="2019-02" db="EMBL/GenBank/DDBJ databases">
        <title>Prokaryotic population dynamics and viral predation in marine succession experiment using metagenomics: the confinement effect.</title>
        <authorList>
            <person name="Haro-Moreno J.M."/>
            <person name="Rodriguez-Valera F."/>
            <person name="Lopez-Perez M."/>
        </authorList>
    </citation>
    <scope>NUCLEOTIDE SEQUENCE [LARGE SCALE GENOMIC DNA]</scope>
    <source>
        <strain evidence="2">MED-G167</strain>
    </source>
</reference>
<evidence type="ECO:0000313" key="3">
    <source>
        <dbReference type="Proteomes" id="UP000318359"/>
    </source>
</evidence>
<dbReference type="AlphaFoldDB" id="A0A520MBN0"/>
<sequence>MKIDGVLDEAEWDEADSISEFYIVSPYTLEPAKNKTEVKIFTNEEGVYVGFINPQKPSTMGQYKHVRDEWNTKTDRNAFVVDFDGDGNTAYTFMLSLGDSMLDSTIRNGNDQSYDWNGDWIGATKINSDNWVSEIFIPWSIGNMLPITGKRKIKFGAFRYLAFNGELNGTAKTNAERDKYMYQLDEYEIDSFPAKSNINYFPYIVAAQDSVTNNEINKAGVEIFYNTGTGKQINATINPDFGQVESDDVVVNFSAEETLYGEKRAFFNENQTLFDISDRERLKVMHTRRIGSSPSYNCSESNNEELCNNSKQNYSDLDYALRYTQKEGGTEYGFFAANEQDEDFSIGRSYYAARIKKENNNKTLGYMVTYTDDPILDRTAIVNTLDYDNIVDEKLRISSILLHADAGDKSSLGLKSSFRYKPTKDESHSIGFHYYGDDLDINDMGYLQKNDWVSIGGRSSIDKYYDESSKFKNIEYSVRYGHQADTKGNSIENFINPKIEFRLWDTSSINFWTAIKSSGKNTTITRKYVDSPYIKRPSRYNMGASFDSKNYSNYAIGLKINFERGSRNKSWYSKGYEKNWMEAAYYFFPKDFLTMKIGFSLRDQKDWIRWINTNNLTAYDAVEKFLTFNLNYFKGNKHELRLKGQFVALEASNPTSLMSNEQGYLLLGDQEVSSFNVGEAAFQIRYKYEIAPLSDLYIVYNQGGSIYEEDINSNSASIIQDSWKNPSGKIFAIKLRLRF</sequence>
<organism evidence="2 3">
    <name type="scientific">SAR86 cluster bacterium</name>
    <dbReference type="NCBI Taxonomy" id="2030880"/>
    <lineage>
        <taxon>Bacteria</taxon>
        <taxon>Pseudomonadati</taxon>
        <taxon>Pseudomonadota</taxon>
        <taxon>Gammaproteobacteria</taxon>
        <taxon>SAR86 cluster</taxon>
    </lineage>
</organism>